<dbReference type="AlphaFoldDB" id="A0A2K1IHJ8"/>
<reference evidence="2 4" key="1">
    <citation type="journal article" date="2008" name="Science">
        <title>The Physcomitrella genome reveals evolutionary insights into the conquest of land by plants.</title>
        <authorList>
            <person name="Rensing S."/>
            <person name="Lang D."/>
            <person name="Zimmer A."/>
            <person name="Terry A."/>
            <person name="Salamov A."/>
            <person name="Shapiro H."/>
            <person name="Nishiyama T."/>
            <person name="Perroud P.-F."/>
            <person name="Lindquist E."/>
            <person name="Kamisugi Y."/>
            <person name="Tanahashi T."/>
            <person name="Sakakibara K."/>
            <person name="Fujita T."/>
            <person name="Oishi K."/>
            <person name="Shin-I T."/>
            <person name="Kuroki Y."/>
            <person name="Toyoda A."/>
            <person name="Suzuki Y."/>
            <person name="Hashimoto A."/>
            <person name="Yamaguchi K."/>
            <person name="Sugano A."/>
            <person name="Kohara Y."/>
            <person name="Fujiyama A."/>
            <person name="Anterola A."/>
            <person name="Aoki S."/>
            <person name="Ashton N."/>
            <person name="Barbazuk W.B."/>
            <person name="Barker E."/>
            <person name="Bennetzen J."/>
            <person name="Bezanilla M."/>
            <person name="Blankenship R."/>
            <person name="Cho S.H."/>
            <person name="Dutcher S."/>
            <person name="Estelle M."/>
            <person name="Fawcett J.A."/>
            <person name="Gundlach H."/>
            <person name="Hanada K."/>
            <person name="Heyl A."/>
            <person name="Hicks K.A."/>
            <person name="Hugh J."/>
            <person name="Lohr M."/>
            <person name="Mayer K."/>
            <person name="Melkozernov A."/>
            <person name="Murata T."/>
            <person name="Nelson D."/>
            <person name="Pils B."/>
            <person name="Prigge M."/>
            <person name="Reiss B."/>
            <person name="Renner T."/>
            <person name="Rombauts S."/>
            <person name="Rushton P."/>
            <person name="Sanderfoot A."/>
            <person name="Schween G."/>
            <person name="Shiu S.-H."/>
            <person name="Stueber K."/>
            <person name="Theodoulou F.L."/>
            <person name="Tu H."/>
            <person name="Van de Peer Y."/>
            <person name="Verrier P.J."/>
            <person name="Waters E."/>
            <person name="Wood A."/>
            <person name="Yang L."/>
            <person name="Cove D."/>
            <person name="Cuming A."/>
            <person name="Hasebe M."/>
            <person name="Lucas S."/>
            <person name="Mishler D.B."/>
            <person name="Reski R."/>
            <person name="Grigoriev I."/>
            <person name="Quatrano R.S."/>
            <person name="Boore J.L."/>
        </authorList>
    </citation>
    <scope>NUCLEOTIDE SEQUENCE [LARGE SCALE GENOMIC DNA]</scope>
    <source>
        <strain evidence="3 4">cv. Gransden 2004</strain>
    </source>
</reference>
<evidence type="ECO:0000256" key="1">
    <source>
        <dbReference type="SAM" id="MobiDB-lite"/>
    </source>
</evidence>
<reference evidence="2 4" key="2">
    <citation type="journal article" date="2018" name="Plant J.">
        <title>The Physcomitrella patens chromosome-scale assembly reveals moss genome structure and evolution.</title>
        <authorList>
            <person name="Lang D."/>
            <person name="Ullrich K.K."/>
            <person name="Murat F."/>
            <person name="Fuchs J."/>
            <person name="Jenkins J."/>
            <person name="Haas F.B."/>
            <person name="Piednoel M."/>
            <person name="Gundlach H."/>
            <person name="Van Bel M."/>
            <person name="Meyberg R."/>
            <person name="Vives C."/>
            <person name="Morata J."/>
            <person name="Symeonidi A."/>
            <person name="Hiss M."/>
            <person name="Muchero W."/>
            <person name="Kamisugi Y."/>
            <person name="Saleh O."/>
            <person name="Blanc G."/>
            <person name="Decker E.L."/>
            <person name="van Gessel N."/>
            <person name="Grimwood J."/>
            <person name="Hayes R.D."/>
            <person name="Graham S.W."/>
            <person name="Gunter L.E."/>
            <person name="McDaniel S.F."/>
            <person name="Hoernstein S.N.W."/>
            <person name="Larsson A."/>
            <person name="Li F.W."/>
            <person name="Perroud P.F."/>
            <person name="Phillips J."/>
            <person name="Ranjan P."/>
            <person name="Rokshar D.S."/>
            <person name="Rothfels C.J."/>
            <person name="Schneider L."/>
            <person name="Shu S."/>
            <person name="Stevenson D.W."/>
            <person name="Thummler F."/>
            <person name="Tillich M."/>
            <person name="Villarreal Aguilar J.C."/>
            <person name="Widiez T."/>
            <person name="Wong G.K."/>
            <person name="Wymore A."/>
            <person name="Zhang Y."/>
            <person name="Zimmer A.D."/>
            <person name="Quatrano R.S."/>
            <person name="Mayer K.F.X."/>
            <person name="Goodstein D."/>
            <person name="Casacuberta J.M."/>
            <person name="Vandepoele K."/>
            <person name="Reski R."/>
            <person name="Cuming A.C."/>
            <person name="Tuskan G.A."/>
            <person name="Maumus F."/>
            <person name="Salse J."/>
            <person name="Schmutz J."/>
            <person name="Rensing S.A."/>
        </authorList>
    </citation>
    <scope>NUCLEOTIDE SEQUENCE [LARGE SCALE GENOMIC DNA]</scope>
    <source>
        <strain evidence="3 4">cv. Gransden 2004</strain>
    </source>
</reference>
<evidence type="ECO:0000313" key="3">
    <source>
        <dbReference type="EnsemblPlants" id="PAC:32910481.CDS.1"/>
    </source>
</evidence>
<sequence length="89" mass="10262">MQCGDGDERRRQCRRQNGRVGYQDRVPRPPLEGLRWYRPSSLPSLVGRTYRVYPVSAHFVVLHTSGLSTLPCWNSLAQGHLSPSRFYCQ</sequence>
<proteinExistence type="predicted"/>
<keyword evidence="4" id="KW-1185">Reference proteome</keyword>
<feature type="compositionally biased region" description="Basic and acidic residues" evidence="1">
    <location>
        <begin position="1"/>
        <end position="10"/>
    </location>
</feature>
<dbReference type="EnsemblPlants" id="Pp3c24_20601V3.1">
    <property type="protein sequence ID" value="PAC:32910481.CDS.1"/>
    <property type="gene ID" value="Pp3c24_20601"/>
</dbReference>
<reference evidence="3" key="3">
    <citation type="submission" date="2020-12" db="UniProtKB">
        <authorList>
            <consortium name="EnsemblPlants"/>
        </authorList>
    </citation>
    <scope>IDENTIFICATION</scope>
</reference>
<evidence type="ECO:0000313" key="2">
    <source>
        <dbReference type="EMBL" id="PNR28757.1"/>
    </source>
</evidence>
<dbReference type="EMBL" id="ABEU02000024">
    <property type="protein sequence ID" value="PNR28757.1"/>
    <property type="molecule type" value="Genomic_DNA"/>
</dbReference>
<gene>
    <name evidence="2" type="ORF">PHYPA_029350</name>
</gene>
<dbReference type="InParanoid" id="A0A2K1IHJ8"/>
<feature type="region of interest" description="Disordered" evidence="1">
    <location>
        <begin position="1"/>
        <end position="24"/>
    </location>
</feature>
<dbReference type="Gramene" id="Pp3c24_20601V3.1">
    <property type="protein sequence ID" value="PAC:32910481.CDS.1"/>
    <property type="gene ID" value="Pp3c24_20601"/>
</dbReference>
<organism evidence="2">
    <name type="scientific">Physcomitrium patens</name>
    <name type="common">Spreading-leaved earth moss</name>
    <name type="synonym">Physcomitrella patens</name>
    <dbReference type="NCBI Taxonomy" id="3218"/>
    <lineage>
        <taxon>Eukaryota</taxon>
        <taxon>Viridiplantae</taxon>
        <taxon>Streptophyta</taxon>
        <taxon>Embryophyta</taxon>
        <taxon>Bryophyta</taxon>
        <taxon>Bryophytina</taxon>
        <taxon>Bryopsida</taxon>
        <taxon>Funariidae</taxon>
        <taxon>Funariales</taxon>
        <taxon>Funariaceae</taxon>
        <taxon>Physcomitrium</taxon>
    </lineage>
</organism>
<accession>A0A2K1IHJ8</accession>
<protein>
    <submittedName>
        <fullName evidence="2 3">Uncharacterized protein</fullName>
    </submittedName>
</protein>
<name>A0A2K1IHJ8_PHYPA</name>
<dbReference type="Proteomes" id="UP000006727">
    <property type="component" value="Chromosome 24"/>
</dbReference>
<evidence type="ECO:0000313" key="4">
    <source>
        <dbReference type="Proteomes" id="UP000006727"/>
    </source>
</evidence>